<accession>A0A497YWW3</accession>
<dbReference type="STRING" id="981384.GCA_000192475_00327"/>
<evidence type="ECO:0000313" key="1">
    <source>
        <dbReference type="EMBL" id="RLJ98513.1"/>
    </source>
</evidence>
<keyword evidence="2" id="KW-1185">Reference proteome</keyword>
<dbReference type="Proteomes" id="UP000271700">
    <property type="component" value="Unassembled WGS sequence"/>
</dbReference>
<protein>
    <submittedName>
        <fullName evidence="1">Uncharacterized protein</fullName>
    </submittedName>
</protein>
<organism evidence="1 2">
    <name type="scientific">Ruegeria conchae</name>
    <dbReference type="NCBI Taxonomy" id="981384"/>
    <lineage>
        <taxon>Bacteria</taxon>
        <taxon>Pseudomonadati</taxon>
        <taxon>Pseudomonadota</taxon>
        <taxon>Alphaproteobacteria</taxon>
        <taxon>Rhodobacterales</taxon>
        <taxon>Roseobacteraceae</taxon>
        <taxon>Ruegeria</taxon>
    </lineage>
</organism>
<gene>
    <name evidence="1" type="ORF">CLV75_4213</name>
</gene>
<dbReference type="EMBL" id="RCCT01000009">
    <property type="protein sequence ID" value="RLJ98513.1"/>
    <property type="molecule type" value="Genomic_DNA"/>
</dbReference>
<name>A0A497YWW3_9RHOB</name>
<proteinExistence type="predicted"/>
<comment type="caution">
    <text evidence="1">The sequence shown here is derived from an EMBL/GenBank/DDBJ whole genome shotgun (WGS) entry which is preliminary data.</text>
</comment>
<reference evidence="1 2" key="1">
    <citation type="submission" date="2018-10" db="EMBL/GenBank/DDBJ databases">
        <title>Genomic Encyclopedia of Archaeal and Bacterial Type Strains, Phase II (KMG-II): from individual species to whole genera.</title>
        <authorList>
            <person name="Goeker M."/>
        </authorList>
    </citation>
    <scope>NUCLEOTIDE SEQUENCE [LARGE SCALE GENOMIC DNA]</scope>
    <source>
        <strain evidence="1 2">DSM 29317</strain>
    </source>
</reference>
<dbReference type="AlphaFoldDB" id="A0A497YWW3"/>
<evidence type="ECO:0000313" key="2">
    <source>
        <dbReference type="Proteomes" id="UP000271700"/>
    </source>
</evidence>
<sequence length="38" mass="4184">MNAELSPRFLLTLPFDGTVFDLSDFCGQKSFNGADLSE</sequence>